<dbReference type="InterPro" id="IPR045891">
    <property type="entry name" value="ZIP9"/>
</dbReference>
<accession>A0AAE0SPY8</accession>
<evidence type="ECO:0000256" key="3">
    <source>
        <dbReference type="ARBA" id="ARBA00022692"/>
    </source>
</evidence>
<dbReference type="PANTHER" id="PTHR16133:SF0">
    <property type="entry name" value="ZINC_IRON REGULATED TRANSPORTER-RELATED PROTEIN 102B, ISOFORM E"/>
    <property type="match status" value="1"/>
</dbReference>
<dbReference type="Pfam" id="PF02535">
    <property type="entry name" value="Zip"/>
    <property type="match status" value="2"/>
</dbReference>
<feature type="transmembrane region" description="Helical" evidence="7">
    <location>
        <begin position="210"/>
        <end position="229"/>
    </location>
</feature>
<evidence type="ECO:0000256" key="1">
    <source>
        <dbReference type="ARBA" id="ARBA00004127"/>
    </source>
</evidence>
<feature type="transmembrane region" description="Helical" evidence="7">
    <location>
        <begin position="102"/>
        <end position="119"/>
    </location>
</feature>
<dbReference type="EMBL" id="JAEAOA010001323">
    <property type="protein sequence ID" value="KAK3595540.1"/>
    <property type="molecule type" value="Genomic_DNA"/>
</dbReference>
<reference evidence="8" key="2">
    <citation type="journal article" date="2021" name="Genome Biol. Evol.">
        <title>Developing a high-quality reference genome for a parasitic bivalve with doubly uniparental inheritance (Bivalvia: Unionida).</title>
        <authorList>
            <person name="Smith C.H."/>
        </authorList>
    </citation>
    <scope>NUCLEOTIDE SEQUENCE</scope>
    <source>
        <strain evidence="8">CHS0354</strain>
        <tissue evidence="8">Mantle</tissue>
    </source>
</reference>
<keyword evidence="6 7" id="KW-0472">Membrane</keyword>
<protein>
    <recommendedName>
        <fullName evidence="10">Zinc transporter ZIP9</fullName>
    </recommendedName>
</protein>
<reference evidence="8" key="3">
    <citation type="submission" date="2023-05" db="EMBL/GenBank/DDBJ databases">
        <authorList>
            <person name="Smith C.H."/>
        </authorList>
    </citation>
    <scope>NUCLEOTIDE SEQUENCE</scope>
    <source>
        <strain evidence="8">CHS0354</strain>
        <tissue evidence="8">Mantle</tissue>
    </source>
</reference>
<dbReference type="GO" id="GO:0000139">
    <property type="term" value="C:Golgi membrane"/>
    <property type="evidence" value="ECO:0007669"/>
    <property type="project" value="UniProtKB-SubCell"/>
</dbReference>
<evidence type="ECO:0000313" key="9">
    <source>
        <dbReference type="Proteomes" id="UP001195483"/>
    </source>
</evidence>
<keyword evidence="9" id="KW-1185">Reference proteome</keyword>
<feature type="transmembrane region" description="Helical" evidence="7">
    <location>
        <begin position="173"/>
        <end position="198"/>
    </location>
</feature>
<feature type="transmembrane region" description="Helical" evidence="7">
    <location>
        <begin position="146"/>
        <end position="167"/>
    </location>
</feature>
<feature type="transmembrane region" description="Helical" evidence="7">
    <location>
        <begin position="241"/>
        <end position="263"/>
    </location>
</feature>
<comment type="subcellular location">
    <subcellularLocation>
        <location evidence="1">Endomembrane system</location>
        <topology evidence="1">Multi-pass membrane protein</topology>
    </subcellularLocation>
    <subcellularLocation>
        <location evidence="2">Golgi apparatus membrane</location>
    </subcellularLocation>
</comment>
<feature type="transmembrane region" description="Helical" evidence="7">
    <location>
        <begin position="6"/>
        <end position="28"/>
    </location>
</feature>
<evidence type="ECO:0008006" key="10">
    <source>
        <dbReference type="Google" id="ProtNLM"/>
    </source>
</evidence>
<evidence type="ECO:0000256" key="6">
    <source>
        <dbReference type="ARBA" id="ARBA00023136"/>
    </source>
</evidence>
<evidence type="ECO:0000256" key="4">
    <source>
        <dbReference type="ARBA" id="ARBA00022989"/>
    </source>
</evidence>
<proteinExistence type="predicted"/>
<organism evidence="8 9">
    <name type="scientific">Potamilus streckersoni</name>
    <dbReference type="NCBI Taxonomy" id="2493646"/>
    <lineage>
        <taxon>Eukaryota</taxon>
        <taxon>Metazoa</taxon>
        <taxon>Spiralia</taxon>
        <taxon>Lophotrochozoa</taxon>
        <taxon>Mollusca</taxon>
        <taxon>Bivalvia</taxon>
        <taxon>Autobranchia</taxon>
        <taxon>Heteroconchia</taxon>
        <taxon>Palaeoheterodonta</taxon>
        <taxon>Unionida</taxon>
        <taxon>Unionoidea</taxon>
        <taxon>Unionidae</taxon>
        <taxon>Ambleminae</taxon>
        <taxon>Lampsilini</taxon>
        <taxon>Potamilus</taxon>
    </lineage>
</organism>
<dbReference type="PANTHER" id="PTHR16133">
    <property type="entry name" value="SOLUTE CARRIER FAMILY 39 ZINC TRANSPORTER , MEMBER 9-RELATED"/>
    <property type="match status" value="1"/>
</dbReference>
<feature type="transmembrane region" description="Helical" evidence="7">
    <location>
        <begin position="291"/>
        <end position="309"/>
    </location>
</feature>
<dbReference type="GO" id="GO:0046873">
    <property type="term" value="F:metal ion transmembrane transporter activity"/>
    <property type="evidence" value="ECO:0007669"/>
    <property type="project" value="InterPro"/>
</dbReference>
<gene>
    <name evidence="8" type="ORF">CHS0354_021645</name>
</gene>
<evidence type="ECO:0000256" key="5">
    <source>
        <dbReference type="ARBA" id="ARBA00023034"/>
    </source>
</evidence>
<evidence type="ECO:0000256" key="7">
    <source>
        <dbReference type="SAM" id="Phobius"/>
    </source>
</evidence>
<keyword evidence="3 7" id="KW-0812">Transmembrane</keyword>
<dbReference type="InterPro" id="IPR003689">
    <property type="entry name" value="ZIP"/>
</dbReference>
<evidence type="ECO:0000256" key="2">
    <source>
        <dbReference type="ARBA" id="ARBA00004394"/>
    </source>
</evidence>
<dbReference type="GO" id="GO:0006829">
    <property type="term" value="P:zinc ion transport"/>
    <property type="evidence" value="ECO:0007669"/>
    <property type="project" value="InterPro"/>
</dbReference>
<dbReference type="Proteomes" id="UP001195483">
    <property type="component" value="Unassembled WGS sequence"/>
</dbReference>
<keyword evidence="4 7" id="KW-1133">Transmembrane helix</keyword>
<comment type="caution">
    <text evidence="8">The sequence shown here is derived from an EMBL/GenBank/DDBJ whole genome shotgun (WGS) entry which is preliminary data.</text>
</comment>
<reference evidence="8" key="1">
    <citation type="journal article" date="2021" name="Genome Biol. Evol.">
        <title>A High-Quality Reference Genome for a Parasitic Bivalve with Doubly Uniparental Inheritance (Bivalvia: Unionida).</title>
        <authorList>
            <person name="Smith C.H."/>
        </authorList>
    </citation>
    <scope>NUCLEOTIDE SEQUENCE</scope>
    <source>
        <strain evidence="8">CHS0354</strain>
    </source>
</reference>
<evidence type="ECO:0000313" key="8">
    <source>
        <dbReference type="EMBL" id="KAK3595540.1"/>
    </source>
</evidence>
<sequence length="312" mass="33379">MDDIWTLILLSLAMLVGCYLSGMIPLAINFSEDKLKLVTVLGAGLLVGAALAVIIPEGIHAMFSTALEGHHHIDVTGSEKSKETSVKEEVEHNHDHPIFDDHTVIGITLVSGFIFMLLVDQIGGGHMHAPSDAEAGAQTVQNRNRITATLGLVVHAAADGIAMGAAVKMSSSHLTMIVFLAIMLHKAPAAFGLVSFLLHEGFDRPRIRRHLFAFAAAAPIGAFATYACLTQKSMEALNDQHTTGIAMLFSAGTFLYVATVHVLPEISSSHSRHVAQDGTVVIHEHKGFTKLELLAIVFGALFPVILSLGHKH</sequence>
<feature type="transmembrane region" description="Helical" evidence="7">
    <location>
        <begin position="35"/>
        <end position="55"/>
    </location>
</feature>
<name>A0AAE0SPY8_9BIVA</name>
<dbReference type="AlphaFoldDB" id="A0AAE0SPY8"/>
<keyword evidence="5" id="KW-0333">Golgi apparatus</keyword>